<name>A0ABP7XBC4_9ACTN</name>
<gene>
    <name evidence="1" type="ORF">GCM10022215_04140</name>
</gene>
<dbReference type="EMBL" id="BAAAZH010000003">
    <property type="protein sequence ID" value="GAA4109652.1"/>
    <property type="molecule type" value="Genomic_DNA"/>
</dbReference>
<dbReference type="PROSITE" id="PS51318">
    <property type="entry name" value="TAT"/>
    <property type="match status" value="1"/>
</dbReference>
<keyword evidence="2" id="KW-1185">Reference proteome</keyword>
<protein>
    <recommendedName>
        <fullName evidence="3">DUF11 domain-containing protein</fullName>
    </recommendedName>
</protein>
<proteinExistence type="predicted"/>
<dbReference type="Proteomes" id="UP001501495">
    <property type="component" value="Unassembled WGS sequence"/>
</dbReference>
<organism evidence="1 2">
    <name type="scientific">Nocardioides fonticola</name>
    <dbReference type="NCBI Taxonomy" id="450363"/>
    <lineage>
        <taxon>Bacteria</taxon>
        <taxon>Bacillati</taxon>
        <taxon>Actinomycetota</taxon>
        <taxon>Actinomycetes</taxon>
        <taxon>Propionibacteriales</taxon>
        <taxon>Nocardioidaceae</taxon>
        <taxon>Nocardioides</taxon>
    </lineage>
</organism>
<dbReference type="InterPro" id="IPR006311">
    <property type="entry name" value="TAT_signal"/>
</dbReference>
<sequence>MTTLDNSTEFEDGATESGLSRRSLVRAGAMGAAAVPAITIATAAPALAAATSATNSGSTVLAASLYANRVGGTRNINLTVNITNTGTLTTTALAVTVTIDPLTQVPILSILPGLGSILGGSAADADSSAQGGWTVYKTGSMIPLVGNLTKAVLGSVTFRYVAPTQLAGGASTTLKAVVNLPVKTQSIGFLAAGTASPGTGVPAILVGASI</sequence>
<accession>A0ABP7XBC4</accession>
<reference evidence="2" key="1">
    <citation type="journal article" date="2019" name="Int. J. Syst. Evol. Microbiol.">
        <title>The Global Catalogue of Microorganisms (GCM) 10K type strain sequencing project: providing services to taxonomists for standard genome sequencing and annotation.</title>
        <authorList>
            <consortium name="The Broad Institute Genomics Platform"/>
            <consortium name="The Broad Institute Genome Sequencing Center for Infectious Disease"/>
            <person name="Wu L."/>
            <person name="Ma J."/>
        </authorList>
    </citation>
    <scope>NUCLEOTIDE SEQUENCE [LARGE SCALE GENOMIC DNA]</scope>
    <source>
        <strain evidence="2">JCM 16703</strain>
    </source>
</reference>
<comment type="caution">
    <text evidence="1">The sequence shown here is derived from an EMBL/GenBank/DDBJ whole genome shotgun (WGS) entry which is preliminary data.</text>
</comment>
<evidence type="ECO:0008006" key="3">
    <source>
        <dbReference type="Google" id="ProtNLM"/>
    </source>
</evidence>
<dbReference type="RefSeq" id="WP_344731542.1">
    <property type="nucleotide sequence ID" value="NZ_BAAAZH010000003.1"/>
</dbReference>
<evidence type="ECO:0000313" key="2">
    <source>
        <dbReference type="Proteomes" id="UP001501495"/>
    </source>
</evidence>
<evidence type="ECO:0000313" key="1">
    <source>
        <dbReference type="EMBL" id="GAA4109652.1"/>
    </source>
</evidence>